<gene>
    <name evidence="5" type="ORF">AWU65_00675</name>
</gene>
<keyword evidence="2" id="KW-0547">Nucleotide-binding</keyword>
<dbReference type="PANTHER" id="PTHR24220:SF86">
    <property type="entry name" value="ABC TRANSPORTER ABCH.1"/>
    <property type="match status" value="1"/>
</dbReference>
<dbReference type="PANTHER" id="PTHR24220">
    <property type="entry name" value="IMPORT ATP-BINDING PROTEIN"/>
    <property type="match status" value="1"/>
</dbReference>
<dbReference type="GO" id="GO:0005524">
    <property type="term" value="F:ATP binding"/>
    <property type="evidence" value="ECO:0007669"/>
    <property type="project" value="UniProtKB-KW"/>
</dbReference>
<dbReference type="GO" id="GO:0098796">
    <property type="term" value="C:membrane protein complex"/>
    <property type="evidence" value="ECO:0007669"/>
    <property type="project" value="UniProtKB-ARBA"/>
</dbReference>
<dbReference type="Gene3D" id="3.40.50.300">
    <property type="entry name" value="P-loop containing nucleotide triphosphate hydrolases"/>
    <property type="match status" value="1"/>
</dbReference>
<sequence length="254" mass="27909">MPTSKTIMLQASNLCKTYTTGKEQYHAVRNVDLSIYERDFTVIMGDSGSGKSTLLYLLSGLDAVTAGEVQLQGQQLNQFSAKELARFRANQIGFIYQNSNLVPDLTLFDNIALPGYIANRDKEAVKQRAHELMTSLYLEKEGSRLPSQVSGGQQQRAAIARALINNPDIVFADEPTGSLNYEQGVTVLDILSGMNADGQSIVMVTHDMKAACRGNRLIYIRDGKIGGTLDMGPYAPEQASEREAMIFAYVTGRR</sequence>
<organism evidence="5 6">
    <name type="scientific">Paenibacillus glucanolyticus</name>
    <dbReference type="NCBI Taxonomy" id="59843"/>
    <lineage>
        <taxon>Bacteria</taxon>
        <taxon>Bacillati</taxon>
        <taxon>Bacillota</taxon>
        <taxon>Bacilli</taxon>
        <taxon>Bacillales</taxon>
        <taxon>Paenibacillaceae</taxon>
        <taxon>Paenibacillus</taxon>
    </lineage>
</organism>
<proteinExistence type="predicted"/>
<dbReference type="PROSITE" id="PS50893">
    <property type="entry name" value="ABC_TRANSPORTER_2"/>
    <property type="match status" value="1"/>
</dbReference>
<dbReference type="InterPro" id="IPR003439">
    <property type="entry name" value="ABC_transporter-like_ATP-bd"/>
</dbReference>
<dbReference type="SUPFAM" id="SSF52540">
    <property type="entry name" value="P-loop containing nucleoside triphosphate hydrolases"/>
    <property type="match status" value="1"/>
</dbReference>
<dbReference type="InterPro" id="IPR003593">
    <property type="entry name" value="AAA+_ATPase"/>
</dbReference>
<dbReference type="InterPro" id="IPR017871">
    <property type="entry name" value="ABC_transporter-like_CS"/>
</dbReference>
<protein>
    <submittedName>
        <fullName evidence="5">ABC transporter ATP-binding protein</fullName>
    </submittedName>
</protein>
<evidence type="ECO:0000256" key="1">
    <source>
        <dbReference type="ARBA" id="ARBA00022448"/>
    </source>
</evidence>
<dbReference type="Proteomes" id="UP000076796">
    <property type="component" value="Unassembled WGS sequence"/>
</dbReference>
<evidence type="ECO:0000256" key="3">
    <source>
        <dbReference type="ARBA" id="ARBA00022840"/>
    </source>
</evidence>
<evidence type="ECO:0000256" key="2">
    <source>
        <dbReference type="ARBA" id="ARBA00022741"/>
    </source>
</evidence>
<dbReference type="GeneID" id="97555261"/>
<keyword evidence="3 5" id="KW-0067">ATP-binding</keyword>
<dbReference type="InterPro" id="IPR017911">
    <property type="entry name" value="MacB-like_ATP-bd"/>
</dbReference>
<dbReference type="Pfam" id="PF00005">
    <property type="entry name" value="ABC_tran"/>
    <property type="match status" value="1"/>
</dbReference>
<keyword evidence="6" id="KW-1185">Reference proteome</keyword>
<feature type="domain" description="ABC transporter" evidence="4">
    <location>
        <begin position="9"/>
        <end position="247"/>
    </location>
</feature>
<keyword evidence="1" id="KW-0813">Transport</keyword>
<name>A0A163DEB2_9BACL</name>
<accession>A0A163DEB2</accession>
<dbReference type="OrthoDB" id="9791546at2"/>
<dbReference type="GO" id="GO:0022857">
    <property type="term" value="F:transmembrane transporter activity"/>
    <property type="evidence" value="ECO:0007669"/>
    <property type="project" value="UniProtKB-ARBA"/>
</dbReference>
<dbReference type="InterPro" id="IPR027417">
    <property type="entry name" value="P-loop_NTPase"/>
</dbReference>
<dbReference type="GO" id="GO:0005886">
    <property type="term" value="C:plasma membrane"/>
    <property type="evidence" value="ECO:0007669"/>
    <property type="project" value="TreeGrafter"/>
</dbReference>
<evidence type="ECO:0000313" key="6">
    <source>
        <dbReference type="Proteomes" id="UP000076796"/>
    </source>
</evidence>
<dbReference type="InterPro" id="IPR015854">
    <property type="entry name" value="ABC_transpr_LolD-like"/>
</dbReference>
<reference evidence="5" key="1">
    <citation type="journal article" date="2016" name="Genome Announc.">
        <title>Draft genomes of two strains of Paenibacillus glucanolyticus with capability to degrade lignocellulose.</title>
        <authorList>
            <person name="Mathews S.L."/>
            <person name="Pawlak J."/>
            <person name="Grunden A.M."/>
        </authorList>
    </citation>
    <scope>NUCLEOTIDE SEQUENCE [LARGE SCALE GENOMIC DNA]</scope>
    <source>
        <strain evidence="5">SLM1</strain>
    </source>
</reference>
<dbReference type="PROSITE" id="PS00211">
    <property type="entry name" value="ABC_TRANSPORTER_1"/>
    <property type="match status" value="1"/>
</dbReference>
<dbReference type="SMART" id="SM00382">
    <property type="entry name" value="AAA"/>
    <property type="match status" value="1"/>
</dbReference>
<dbReference type="RefSeq" id="WP_006210522.1">
    <property type="nucleotide sequence ID" value="NZ_CP147845.1"/>
</dbReference>
<comment type="caution">
    <text evidence="5">The sequence shown here is derived from an EMBL/GenBank/DDBJ whole genome shotgun (WGS) entry which is preliminary data.</text>
</comment>
<dbReference type="AlphaFoldDB" id="A0A163DEB2"/>
<dbReference type="CDD" id="cd03255">
    <property type="entry name" value="ABC_MJ0796_LolCDE_FtsE"/>
    <property type="match status" value="1"/>
</dbReference>
<dbReference type="FunFam" id="3.40.50.300:FF:000032">
    <property type="entry name" value="Export ABC transporter ATP-binding protein"/>
    <property type="match status" value="1"/>
</dbReference>
<evidence type="ECO:0000259" key="4">
    <source>
        <dbReference type="PROSITE" id="PS50893"/>
    </source>
</evidence>
<dbReference type="EMBL" id="LWMH01000003">
    <property type="protein sequence ID" value="KZS43170.1"/>
    <property type="molecule type" value="Genomic_DNA"/>
</dbReference>
<dbReference type="GO" id="GO:0016887">
    <property type="term" value="F:ATP hydrolysis activity"/>
    <property type="evidence" value="ECO:0007669"/>
    <property type="project" value="InterPro"/>
</dbReference>
<evidence type="ECO:0000313" key="5">
    <source>
        <dbReference type="EMBL" id="KZS43170.1"/>
    </source>
</evidence>